<dbReference type="Pfam" id="PF02646">
    <property type="entry name" value="RmuC"/>
    <property type="match status" value="1"/>
</dbReference>
<feature type="coiled-coil region" evidence="2">
    <location>
        <begin position="47"/>
        <end position="81"/>
    </location>
</feature>
<sequence>MENLLMTLLSDESQRFFIISIVAVVVLAITLIIVVSASRVRFFKHQLHDIKNINTKKNEEVDRLEREKKAIKINNDILEEKMKQFGDIQLELESKDKIIIELQERVMDLEDIEQLHLDTIKSNREELEDLKFKFKGLQKRNEILVEEKNRFKRDNTDIISKFKDQEKIIFEKSMIQSNDKVRREFEEIARGVIEKNQQLFEKIEKNPISPSILTFAEKFTLYQKNILDIYSNKRDFNDTMLSTVEIFQNIERDIKILLDSAIEKDSLKYFGKRVTEYIIKHSTIEKAYIESSDLLNISLPDGKSITIDANISIELYLSTTTIENRIELERVTKSYIEHINNNIEDISSKIDQQGYCLMLIPIKDALDFALKQDSNLYDKSLKKRVIIVDPTLLLILVESISASWRDRDLYTATTSMSMDTEEFFDTFSSYGDEIVNLSKQLRMVQDSMPIADTDNQKRGEKMSQVTVWHNPRCSKSREAMKLLDENNIESNVVKYLNEELTVDRLKELLSQLGIEPRELMRTKEAIYRELNLKDESDPEKLIEAMVKHPKLIERPIVIKDNKAVIGRPIERVIELLEL</sequence>
<feature type="coiled-coil region" evidence="2">
    <location>
        <begin position="120"/>
        <end position="154"/>
    </location>
</feature>
<dbReference type="InterPro" id="IPR006660">
    <property type="entry name" value="Arsenate_reductase-like"/>
</dbReference>
<feature type="transmembrane region" description="Helical" evidence="3">
    <location>
        <begin position="16"/>
        <end position="37"/>
    </location>
</feature>
<dbReference type="Gene3D" id="3.40.30.10">
    <property type="entry name" value="Glutaredoxin"/>
    <property type="match status" value="1"/>
</dbReference>
<protein>
    <submittedName>
        <fullName evidence="4">Arsenate reductase</fullName>
        <ecNumber evidence="4">1.20.4.1</ecNumber>
    </submittedName>
</protein>
<dbReference type="InterPro" id="IPR006659">
    <property type="entry name" value="Arsenate_reductase"/>
</dbReference>
<keyword evidence="3" id="KW-1133">Transmembrane helix</keyword>
<gene>
    <name evidence="4" type="ORF">MNB_SV-6-779</name>
</gene>
<dbReference type="NCBIfam" id="TIGR00014">
    <property type="entry name" value="arsC"/>
    <property type="match status" value="1"/>
</dbReference>
<dbReference type="InterPro" id="IPR036249">
    <property type="entry name" value="Thioredoxin-like_sf"/>
</dbReference>
<organism evidence="4">
    <name type="scientific">hydrothermal vent metagenome</name>
    <dbReference type="NCBI Taxonomy" id="652676"/>
    <lineage>
        <taxon>unclassified sequences</taxon>
        <taxon>metagenomes</taxon>
        <taxon>ecological metagenomes</taxon>
    </lineage>
</organism>
<keyword evidence="2" id="KW-0175">Coiled coil</keyword>
<accession>A0A1W1BDI4</accession>
<dbReference type="EMBL" id="FPHC01000023">
    <property type="protein sequence ID" value="SFV51535.1"/>
    <property type="molecule type" value="Genomic_DNA"/>
</dbReference>
<evidence type="ECO:0000256" key="3">
    <source>
        <dbReference type="SAM" id="Phobius"/>
    </source>
</evidence>
<evidence type="ECO:0000256" key="2">
    <source>
        <dbReference type="SAM" id="Coils"/>
    </source>
</evidence>
<dbReference type="PANTHER" id="PTHR30041:SF4">
    <property type="entry name" value="ARSENATE REDUCTASE"/>
    <property type="match status" value="1"/>
</dbReference>
<dbReference type="AlphaFoldDB" id="A0A1W1BDI4"/>
<dbReference type="SUPFAM" id="SSF52833">
    <property type="entry name" value="Thioredoxin-like"/>
    <property type="match status" value="1"/>
</dbReference>
<name>A0A1W1BDI4_9ZZZZ</name>
<evidence type="ECO:0000256" key="1">
    <source>
        <dbReference type="ARBA" id="ARBA00023002"/>
    </source>
</evidence>
<reference evidence="4" key="1">
    <citation type="submission" date="2016-10" db="EMBL/GenBank/DDBJ databases">
        <authorList>
            <person name="de Groot N.N."/>
        </authorList>
    </citation>
    <scope>NUCLEOTIDE SEQUENCE</scope>
</reference>
<dbReference type="PANTHER" id="PTHR30041">
    <property type="entry name" value="ARSENATE REDUCTASE"/>
    <property type="match status" value="1"/>
</dbReference>
<keyword evidence="3" id="KW-0472">Membrane</keyword>
<evidence type="ECO:0000313" key="4">
    <source>
        <dbReference type="EMBL" id="SFV51535.1"/>
    </source>
</evidence>
<dbReference type="CDD" id="cd03034">
    <property type="entry name" value="ArsC_ArsC"/>
    <property type="match status" value="1"/>
</dbReference>
<proteinExistence type="predicted"/>
<dbReference type="InterPro" id="IPR003798">
    <property type="entry name" value="DNA_recombination_RmuC"/>
</dbReference>
<dbReference type="GO" id="GO:0008794">
    <property type="term" value="F:arsenate reductase (glutaredoxin) activity"/>
    <property type="evidence" value="ECO:0007669"/>
    <property type="project" value="UniProtKB-EC"/>
</dbReference>
<dbReference type="EC" id="1.20.4.1" evidence="4"/>
<dbReference type="PROSITE" id="PS51353">
    <property type="entry name" value="ARSC"/>
    <property type="match status" value="1"/>
</dbReference>
<keyword evidence="1 4" id="KW-0560">Oxidoreductase</keyword>
<dbReference type="Pfam" id="PF03960">
    <property type="entry name" value="ArsC"/>
    <property type="match status" value="1"/>
</dbReference>
<keyword evidence="3" id="KW-0812">Transmembrane</keyword>